<dbReference type="GO" id="GO:0097361">
    <property type="term" value="C:cytosolic [4Fe-4S] assembly targeting complex"/>
    <property type="evidence" value="ECO:0007669"/>
    <property type="project" value="UniProtKB-UniRule"/>
</dbReference>
<dbReference type="Gene3D" id="1.25.10.10">
    <property type="entry name" value="Leucine-rich Repeat Variant"/>
    <property type="match status" value="2"/>
</dbReference>
<evidence type="ECO:0000256" key="5">
    <source>
        <dbReference type="RuleBase" id="RU367072"/>
    </source>
</evidence>
<keyword evidence="5" id="KW-0963">Cytoplasm</keyword>
<evidence type="ECO:0000313" key="9">
    <source>
        <dbReference type="Proteomes" id="UP001187531"/>
    </source>
</evidence>
<gene>
    <name evidence="8" type="ORF">QYM36_013356</name>
</gene>
<proteinExistence type="inferred from homology"/>
<dbReference type="PANTHER" id="PTHR12891:SF0">
    <property type="entry name" value="MMS19 NUCLEOTIDE EXCISION REPAIR PROTEIN HOMOLOG"/>
    <property type="match status" value="1"/>
</dbReference>
<dbReference type="Pfam" id="PF14500">
    <property type="entry name" value="MMS19_N"/>
    <property type="match status" value="1"/>
</dbReference>
<dbReference type="GO" id="GO:0005819">
    <property type="term" value="C:spindle"/>
    <property type="evidence" value="ECO:0007669"/>
    <property type="project" value="UniProtKB-SubCell"/>
</dbReference>
<dbReference type="SUPFAM" id="SSF48371">
    <property type="entry name" value="ARM repeat"/>
    <property type="match status" value="1"/>
</dbReference>
<keyword evidence="3" id="KW-0677">Repeat</keyword>
<evidence type="ECO:0000256" key="2">
    <source>
        <dbReference type="ARBA" id="ARBA00009340"/>
    </source>
</evidence>
<comment type="subcellular location">
    <subcellularLocation>
        <location evidence="5">Cytoplasm</location>
        <location evidence="5">Cytoskeleton</location>
        <location evidence="5">Spindle</location>
    </subcellularLocation>
    <subcellularLocation>
        <location evidence="1 5">Nucleus</location>
    </subcellularLocation>
</comment>
<keyword evidence="5" id="KW-0206">Cytoskeleton</keyword>
<dbReference type="AlphaFoldDB" id="A0AA88HIK1"/>
<comment type="similarity">
    <text evidence="2 5">Belongs to the MET18/MMS19 family.</text>
</comment>
<dbReference type="GO" id="GO:0006281">
    <property type="term" value="P:DNA repair"/>
    <property type="evidence" value="ECO:0007669"/>
    <property type="project" value="UniProtKB-UniRule"/>
</dbReference>
<feature type="domain" description="MMS19 N-terminal" evidence="7">
    <location>
        <begin position="21"/>
        <end position="282"/>
    </location>
</feature>
<dbReference type="InterPro" id="IPR016024">
    <property type="entry name" value="ARM-type_fold"/>
</dbReference>
<evidence type="ECO:0000256" key="1">
    <source>
        <dbReference type="ARBA" id="ARBA00004123"/>
    </source>
</evidence>
<evidence type="ECO:0000256" key="4">
    <source>
        <dbReference type="ARBA" id="ARBA00023242"/>
    </source>
</evidence>
<evidence type="ECO:0000313" key="8">
    <source>
        <dbReference type="EMBL" id="KAK2709653.1"/>
    </source>
</evidence>
<keyword evidence="9" id="KW-1185">Reference proteome</keyword>
<evidence type="ECO:0000256" key="3">
    <source>
        <dbReference type="ARBA" id="ARBA00022737"/>
    </source>
</evidence>
<dbReference type="EMBL" id="JAVRJZ010000017">
    <property type="protein sequence ID" value="KAK2709653.1"/>
    <property type="molecule type" value="Genomic_DNA"/>
</dbReference>
<dbReference type="Proteomes" id="UP001187531">
    <property type="component" value="Unassembled WGS sequence"/>
</dbReference>
<organism evidence="8 9">
    <name type="scientific">Artemia franciscana</name>
    <name type="common">Brine shrimp</name>
    <name type="synonym">Artemia sanfranciscana</name>
    <dbReference type="NCBI Taxonomy" id="6661"/>
    <lineage>
        <taxon>Eukaryota</taxon>
        <taxon>Metazoa</taxon>
        <taxon>Ecdysozoa</taxon>
        <taxon>Arthropoda</taxon>
        <taxon>Crustacea</taxon>
        <taxon>Branchiopoda</taxon>
        <taxon>Anostraca</taxon>
        <taxon>Artemiidae</taxon>
        <taxon>Artemia</taxon>
    </lineage>
</organism>
<sequence length="948" mass="106086">MGDKQVISDVADGQTSLLKCVEDLGLKLNSFSKEERSEAISDLVGALKIKTKRRESLTNDELLVMLEFFLAKLKDHHSLIPPTLDGILLLSTLELPSPGSTNLVRTLFTEISCQAQQQSDRQKFFTILRNLLRRNVEELKILGFDFLTGFIQSVEGEKDPRNLIIIFNLIPVITTYFPLGPLAEDLFEILACYFPIEFTPPPNDPFGVTRDQLREALQTALGSTPAFAEYNLNLIIEKLDSEHADAKLDSFSLLEYSVGHYSPKDIDSFLDPIWLAIRRELFTGVLGGEFEKKVLSTLTSCLRVASLGTEVVQNGEDLEVVADNRFAFKEAITVAIKQCLHHLSEPEHKLMYPSAHALLAIASSSESLMKLVVSKAVPLLCRLFIDRTSQQERFTITDILGLFVSQCRPAIQTYLHQITGLFFSFLYDDNERLVCGVIRGLTISFQDLDEKDRVSFVDRLFGLGMNHSSVIRDVVLRSLKVIAHEEAASDLIHSHVFSPVMKELKSAEEENLERLLAMLSAVCSSVDNLQVFTETLPLDPVSVKDPTAYIKCLQSMCCSIDINLNSFHCTSWCLQLCSAYENDSNLETFTKVLTQLSLLLRIYSSKINEEAINRESAIFIEAFQKFELNLQSSAAKSRMIFLLEASFGSYQHMPDCSYVIELARNLALTSNDNLAQLSAARLYSALLNKTKDTLILDAANLFIKRQFQTENEVILLSWVAKGLAMRGHELMTGSVESLLMLLNSEFGKVAANGFKVIMEDTVECLNKECHAHIRFLYKQRIFQMTLPKLISNYNESEGDVKVNVIIALINQLPHVPHVILAAHLKELLPLIVTSLQNSAVTTGVVMPILSVLDSLIKEASDLMSPYVSTLVPKLLEVARSAERAVDRRVALQCILSLTSLPEADIITVREEVIRGLIPTLGDKKRIVRQAAAEARNAWFFVSQPGKKK</sequence>
<dbReference type="GO" id="GO:0005634">
    <property type="term" value="C:nucleus"/>
    <property type="evidence" value="ECO:0007669"/>
    <property type="project" value="UniProtKB-SubCell"/>
</dbReference>
<evidence type="ECO:0000259" key="7">
    <source>
        <dbReference type="Pfam" id="PF14500"/>
    </source>
</evidence>
<name>A0AA88HIK1_ARTSF</name>
<dbReference type="InterPro" id="IPR029240">
    <property type="entry name" value="MMS19_N"/>
</dbReference>
<keyword evidence="4 5" id="KW-0539">Nucleus</keyword>
<dbReference type="Pfam" id="PF12460">
    <property type="entry name" value="MMS19_C"/>
    <property type="match status" value="1"/>
</dbReference>
<evidence type="ECO:0000259" key="6">
    <source>
        <dbReference type="Pfam" id="PF12460"/>
    </source>
</evidence>
<keyword evidence="5" id="KW-0234">DNA repair</keyword>
<dbReference type="GO" id="GO:0016226">
    <property type="term" value="P:iron-sulfur cluster assembly"/>
    <property type="evidence" value="ECO:0007669"/>
    <property type="project" value="UniProtKB-UniRule"/>
</dbReference>
<comment type="function">
    <text evidence="5">Key component of the cytosolic iron-sulfur protein assembly (CIA) complex, a multiprotein complex that mediates the incorporation of iron-sulfur cluster into apoproteins specifically involved in DNA metabolism and genomic integrity. In the CIA complex, MMS19 acts as an adapter between early-acting CIA components and a subset of cellular target iron-sulfur proteins.</text>
</comment>
<reference evidence="8" key="1">
    <citation type="submission" date="2023-07" db="EMBL/GenBank/DDBJ databases">
        <title>Chromosome-level genome assembly of Artemia franciscana.</title>
        <authorList>
            <person name="Jo E."/>
        </authorList>
    </citation>
    <scope>NUCLEOTIDE SEQUENCE</scope>
    <source>
        <tissue evidence="8">Whole body</tissue>
    </source>
</reference>
<dbReference type="InterPro" id="IPR024687">
    <property type="entry name" value="MMS19_C"/>
</dbReference>
<comment type="caution">
    <text evidence="8">The sequence shown here is derived from an EMBL/GenBank/DDBJ whole genome shotgun (WGS) entry which is preliminary data.</text>
</comment>
<dbReference type="InterPro" id="IPR011989">
    <property type="entry name" value="ARM-like"/>
</dbReference>
<comment type="subunit">
    <text evidence="5">Component of the CIA complex.</text>
</comment>
<dbReference type="GO" id="GO:0051604">
    <property type="term" value="P:protein maturation"/>
    <property type="evidence" value="ECO:0007669"/>
    <property type="project" value="UniProtKB-UniRule"/>
</dbReference>
<keyword evidence="5" id="KW-0227">DNA damage</keyword>
<accession>A0AA88HIK1</accession>
<dbReference type="InterPro" id="IPR039920">
    <property type="entry name" value="MMS19"/>
</dbReference>
<dbReference type="PANTHER" id="PTHR12891">
    <property type="entry name" value="DNA REPAIR/TRANSCRIPTION PROTEIN MET18/MMS19"/>
    <property type="match status" value="1"/>
</dbReference>
<feature type="domain" description="MMS19 C-terminal" evidence="6">
    <location>
        <begin position="580"/>
        <end position="898"/>
    </location>
</feature>
<protein>
    <recommendedName>
        <fullName evidence="5">MMS19 nucleotide excision repair protein</fullName>
    </recommendedName>
</protein>